<dbReference type="HAMAP" id="MF_00323">
    <property type="entry name" value="Ferrochelatase"/>
    <property type="match status" value="1"/>
</dbReference>
<comment type="catalytic activity">
    <reaction evidence="7">
        <text>heme b + 2 H(+) = protoporphyrin IX + Fe(2+)</text>
        <dbReference type="Rhea" id="RHEA:22584"/>
        <dbReference type="ChEBI" id="CHEBI:15378"/>
        <dbReference type="ChEBI" id="CHEBI:29033"/>
        <dbReference type="ChEBI" id="CHEBI:57306"/>
        <dbReference type="ChEBI" id="CHEBI:60344"/>
        <dbReference type="EC" id="4.98.1.1"/>
    </reaction>
    <physiologicalReaction direction="right-to-left" evidence="7">
        <dbReference type="Rhea" id="RHEA:22586"/>
    </physiologicalReaction>
</comment>
<dbReference type="InterPro" id="IPR019772">
    <property type="entry name" value="Ferrochelatase_AS"/>
</dbReference>
<dbReference type="GO" id="GO:0004325">
    <property type="term" value="F:ferrochelatase activity"/>
    <property type="evidence" value="ECO:0007669"/>
    <property type="project" value="UniProtKB-UniRule"/>
</dbReference>
<organism evidence="9 10">
    <name type="scientific">Chironomus riparius</name>
    <dbReference type="NCBI Taxonomy" id="315576"/>
    <lineage>
        <taxon>Eukaryota</taxon>
        <taxon>Metazoa</taxon>
        <taxon>Ecdysozoa</taxon>
        <taxon>Arthropoda</taxon>
        <taxon>Hexapoda</taxon>
        <taxon>Insecta</taxon>
        <taxon>Pterygota</taxon>
        <taxon>Neoptera</taxon>
        <taxon>Endopterygota</taxon>
        <taxon>Diptera</taxon>
        <taxon>Nematocera</taxon>
        <taxon>Chironomoidea</taxon>
        <taxon>Chironomidae</taxon>
        <taxon>Chironominae</taxon>
        <taxon>Chironomus</taxon>
    </lineage>
</organism>
<keyword evidence="10" id="KW-1185">Reference proteome</keyword>
<reference evidence="9" key="2">
    <citation type="submission" date="2022-10" db="EMBL/GenBank/DDBJ databases">
        <authorList>
            <consortium name="ENA_rothamsted_submissions"/>
            <consortium name="culmorum"/>
            <person name="King R."/>
        </authorList>
    </citation>
    <scope>NUCLEOTIDE SEQUENCE</scope>
</reference>
<dbReference type="InterPro" id="IPR016186">
    <property type="entry name" value="C-type_lectin-like/link_sf"/>
</dbReference>
<dbReference type="CDD" id="cd00037">
    <property type="entry name" value="CLECT"/>
    <property type="match status" value="1"/>
</dbReference>
<dbReference type="GO" id="GO:0006783">
    <property type="term" value="P:heme biosynthetic process"/>
    <property type="evidence" value="ECO:0007669"/>
    <property type="project" value="UniProtKB-UniRule"/>
</dbReference>
<comment type="pathway">
    <text evidence="1 8">Porphyrin-containing compound metabolism; protoheme biosynthesis; protoheme from protoporphyrin-IX: step 1/1.</text>
</comment>
<evidence type="ECO:0000256" key="4">
    <source>
        <dbReference type="ARBA" id="ARBA00023133"/>
    </source>
</evidence>
<accession>A0A9N9WWH8</accession>
<dbReference type="Pfam" id="PF00762">
    <property type="entry name" value="Ferrochelatase"/>
    <property type="match status" value="1"/>
</dbReference>
<keyword evidence="4 8" id="KW-0350">Heme biosynthesis</keyword>
<dbReference type="InterPro" id="IPR001015">
    <property type="entry name" value="Ferrochelatase"/>
</dbReference>
<keyword evidence="5 8" id="KW-0456">Lyase</keyword>
<dbReference type="Gene3D" id="3.10.100.10">
    <property type="entry name" value="Mannose-Binding Protein A, subunit A"/>
    <property type="match status" value="1"/>
</dbReference>
<dbReference type="FunFam" id="3.40.50.1400:FF:000001">
    <property type="entry name" value="Ferrochelatase"/>
    <property type="match status" value="1"/>
</dbReference>
<dbReference type="EMBL" id="OU895880">
    <property type="protein sequence ID" value="CAG9811919.1"/>
    <property type="molecule type" value="Genomic_DNA"/>
</dbReference>
<dbReference type="SUPFAM" id="SSF53800">
    <property type="entry name" value="Chelatase"/>
    <property type="match status" value="1"/>
</dbReference>
<dbReference type="Proteomes" id="UP001153620">
    <property type="component" value="Chromosome 4"/>
</dbReference>
<comment type="similarity">
    <text evidence="2 8">Belongs to the ferrochelatase family.</text>
</comment>
<dbReference type="InterPro" id="IPR033659">
    <property type="entry name" value="Ferrochelatase_N"/>
</dbReference>
<evidence type="ECO:0000313" key="9">
    <source>
        <dbReference type="EMBL" id="CAG9811919.1"/>
    </source>
</evidence>
<evidence type="ECO:0000256" key="5">
    <source>
        <dbReference type="ARBA" id="ARBA00023239"/>
    </source>
</evidence>
<evidence type="ECO:0000256" key="7">
    <source>
        <dbReference type="ARBA" id="ARBA00049915"/>
    </source>
</evidence>
<dbReference type="Gene3D" id="3.40.50.1400">
    <property type="match status" value="2"/>
</dbReference>
<dbReference type="OrthoDB" id="1323at2759"/>
<proteinExistence type="inferred from homology"/>
<evidence type="ECO:0000313" key="10">
    <source>
        <dbReference type="Proteomes" id="UP001153620"/>
    </source>
</evidence>
<gene>
    <name evidence="9" type="ORF">CHIRRI_LOCUS14726</name>
</gene>
<dbReference type="SUPFAM" id="SSF56436">
    <property type="entry name" value="C-type lectin-like"/>
    <property type="match status" value="1"/>
</dbReference>
<sequence>MMRSGIQKLPQNGFNIYQLLKPRNFSLSARNCDNLRPKTAILMLNMGGPQTKDQVGDYLHRIMTDREMMQLPFQDTLGPYIARKRTAEVQKKYEEIGGGSPILKWTQLQGSLLCNRLDQVSPETAPHKSYVGFRYVTPFTEDTIKEIESDGPERVVIFSQYPQYSCATSGSSFNSIFTHFNGKKPNKNIKWSMIDRWPTHHLLVKTFAERIKEKLAEFTDDKRDDAILLFSAHSLPLKNVRRGDSYPSEVGATVNAVMAELNHCNPYCLVWQSKVGPLPWLEPFTDDAIKMYAAKGKKNFVLIPIAFVNEHIETLHELDIEYCHDLAKEVKVEKILRAAAPNDHPLFIDAITDIVDKHLKGNQKINPKFLTRCPHCVSERCHKTRCENISKIPSTTGISTTEDNYLDIKYNKSFESVPQSTLNVTTTPINKTFTKILSTSNSMRPTKQFSRPFKNPFITPANLIDLQYCRMMIESTTEATSAMTEPPILAATEPITTTTLNEVTTEIETKMPETTSTTFVVEPKAGTLSSTTGSFSHPTRLDEITKKFTTSHMTTTSSTTTTELLTPMKVVISDDVTFLKVGTYRGSNESNEYQKTYFIPQRFRGDWLTAKVTCKAFEMELATFETLNEFTSFQQLWEDSQFSKNFKTTFYLHVDGITKTPKSPDDWYFTKNGRKVPFKMPWLTGEPSFAKNVEYCLSIGKKSSTDFLQFNDTICYSNRRVYHFNSFVCQKIDFVF</sequence>
<protein>
    <recommendedName>
        <fullName evidence="8">Ferrochelatase</fullName>
        <ecNumber evidence="8">4.98.1.1</ecNumber>
    </recommendedName>
</protein>
<keyword evidence="6 8" id="KW-0627">Porphyrin biosynthesis</keyword>
<dbReference type="EC" id="4.98.1.1" evidence="8"/>
<dbReference type="InterPro" id="IPR033644">
    <property type="entry name" value="Ferrochelatase_C"/>
</dbReference>
<dbReference type="PROSITE" id="PS00534">
    <property type="entry name" value="FERROCHELATASE"/>
    <property type="match status" value="1"/>
</dbReference>
<dbReference type="CDD" id="cd03411">
    <property type="entry name" value="Ferrochelatase_N"/>
    <property type="match status" value="1"/>
</dbReference>
<keyword evidence="8" id="KW-0496">Mitochondrion</keyword>
<evidence type="ECO:0000256" key="6">
    <source>
        <dbReference type="ARBA" id="ARBA00023244"/>
    </source>
</evidence>
<keyword evidence="8" id="KW-0999">Mitochondrion inner membrane</keyword>
<evidence type="ECO:0000256" key="1">
    <source>
        <dbReference type="ARBA" id="ARBA00004943"/>
    </source>
</evidence>
<reference evidence="9" key="1">
    <citation type="submission" date="2022-01" db="EMBL/GenBank/DDBJ databases">
        <authorList>
            <person name="King R."/>
        </authorList>
    </citation>
    <scope>NUCLEOTIDE SEQUENCE</scope>
</reference>
<comment type="subcellular location">
    <subcellularLocation>
        <location evidence="8">Mitochondrion inner membrane</location>
    </subcellularLocation>
</comment>
<comment type="function">
    <text evidence="8">Catalyzes the ferrous insertion into protoporphyrin IX.</text>
</comment>
<evidence type="ECO:0000256" key="8">
    <source>
        <dbReference type="RuleBase" id="RU000607"/>
    </source>
</evidence>
<keyword evidence="8" id="KW-0472">Membrane</keyword>
<name>A0A9N9WWH8_9DIPT</name>
<dbReference type="CDD" id="cd00419">
    <property type="entry name" value="Ferrochelatase_C"/>
    <property type="match status" value="1"/>
</dbReference>
<dbReference type="InterPro" id="IPR016187">
    <property type="entry name" value="CTDL_fold"/>
</dbReference>
<dbReference type="PANTHER" id="PTHR11108:SF1">
    <property type="entry name" value="FERROCHELATASE, MITOCHONDRIAL"/>
    <property type="match status" value="1"/>
</dbReference>
<keyword evidence="3 8" id="KW-0408">Iron</keyword>
<dbReference type="GO" id="GO:0005743">
    <property type="term" value="C:mitochondrial inner membrane"/>
    <property type="evidence" value="ECO:0007669"/>
    <property type="project" value="UniProtKB-SubCell"/>
</dbReference>
<evidence type="ECO:0000256" key="2">
    <source>
        <dbReference type="ARBA" id="ARBA00007718"/>
    </source>
</evidence>
<dbReference type="PANTHER" id="PTHR11108">
    <property type="entry name" value="FERROCHELATASE"/>
    <property type="match status" value="1"/>
</dbReference>
<dbReference type="NCBIfam" id="TIGR00109">
    <property type="entry name" value="hemH"/>
    <property type="match status" value="1"/>
</dbReference>
<evidence type="ECO:0000256" key="3">
    <source>
        <dbReference type="ARBA" id="ARBA00023004"/>
    </source>
</evidence>
<dbReference type="AlphaFoldDB" id="A0A9N9WWH8"/>